<dbReference type="Gene3D" id="3.40.190.10">
    <property type="entry name" value="Periplasmic binding protein-like II"/>
    <property type="match status" value="2"/>
</dbReference>
<dbReference type="PANTHER" id="PTHR43649:SF12">
    <property type="entry name" value="DIACETYLCHITOBIOSE BINDING PROTEIN DASA"/>
    <property type="match status" value="1"/>
</dbReference>
<dbReference type="Proteomes" id="UP000431913">
    <property type="component" value="Unassembled WGS sequence"/>
</dbReference>
<protein>
    <submittedName>
        <fullName evidence="2">Extracellular solute-binding protein</fullName>
    </submittedName>
</protein>
<dbReference type="SUPFAM" id="SSF53850">
    <property type="entry name" value="Periplasmic binding protein-like II"/>
    <property type="match status" value="1"/>
</dbReference>
<comment type="caution">
    <text evidence="2">The sequence shown here is derived from an EMBL/GenBank/DDBJ whole genome shotgun (WGS) entry which is preliminary data.</text>
</comment>
<organism evidence="2 3">
    <name type="scientific">Ruthenibacterium lactatiformans</name>
    <dbReference type="NCBI Taxonomy" id="1550024"/>
    <lineage>
        <taxon>Bacteria</taxon>
        <taxon>Bacillati</taxon>
        <taxon>Bacillota</taxon>
        <taxon>Clostridia</taxon>
        <taxon>Eubacteriales</taxon>
        <taxon>Oscillospiraceae</taxon>
        <taxon>Ruthenibacterium</taxon>
    </lineage>
</organism>
<sequence length="561" mass="61598">MKITMKRRAAAWVVALAMLTGLTACGVSESTSELAGSASQSAAQTVDKDPFGKYEEPITLTAVRYLQDGIEFNEGESLENNVWSREYAETLGINLEYAWTTPQSEYAQKLNVSSASDDLPDLMWVDAAQLKRMVEDDQLADLTQVYADYAAPYTNEVLHQDGGSAMESATIGGKLYGLPHIQSGYGSTDVLWIRSDWLEALRLETPETMRDVLEIARAFATQDPDGNGKNDTYGLGVNKGLIAENNLPYAVLDGFFNSYHAYPSIWITDEDGKLAYGGIQPEMKDALADLQKLYAEGVIDPEFGVKDAVKVSENVNAGKVGMFYGYFWNCSSGWLQDGKMNDPSIDWIAVPILSIDDEPAKAMVPFATTYYTVVSKDCANPEAAVKMYNLVLEKMFGETAQPEVYNSTPENLAVFNYAYSYGEPPMKNLDAQQAVVAALESGDASGLSAEQKNYYDNCVAYEESGDLALWGNYMMYGPDGGLGVINEYVSSGNVVTDNYFGAPTDGMAEKNATLQKLQLETFTKIITGSADVDEFDTYVENWKSLGGQQITDEVNEWLAQR</sequence>
<feature type="chain" id="PRO_5026029945" evidence="1">
    <location>
        <begin position="27"/>
        <end position="561"/>
    </location>
</feature>
<proteinExistence type="predicted"/>
<dbReference type="EMBL" id="VUNJ01000033">
    <property type="protein sequence ID" value="MST93549.1"/>
    <property type="molecule type" value="Genomic_DNA"/>
</dbReference>
<dbReference type="CDD" id="cd13580">
    <property type="entry name" value="PBP2_AlgQ_like_1"/>
    <property type="match status" value="1"/>
</dbReference>
<gene>
    <name evidence="2" type="ORF">FYJ76_16685</name>
</gene>
<feature type="signal peptide" evidence="1">
    <location>
        <begin position="1"/>
        <end position="26"/>
    </location>
</feature>
<dbReference type="PROSITE" id="PS51257">
    <property type="entry name" value="PROKAR_LIPOPROTEIN"/>
    <property type="match status" value="1"/>
</dbReference>
<accession>A0A6I2UC62</accession>
<dbReference type="Pfam" id="PF01547">
    <property type="entry name" value="SBP_bac_1"/>
    <property type="match status" value="1"/>
</dbReference>
<evidence type="ECO:0000313" key="3">
    <source>
        <dbReference type="Proteomes" id="UP000431913"/>
    </source>
</evidence>
<dbReference type="InterPro" id="IPR050490">
    <property type="entry name" value="Bact_solute-bd_prot1"/>
</dbReference>
<dbReference type="AlphaFoldDB" id="A0A6I2UC62"/>
<dbReference type="InterPro" id="IPR006059">
    <property type="entry name" value="SBP"/>
</dbReference>
<name>A0A6I2UC62_9FIRM</name>
<evidence type="ECO:0000256" key="1">
    <source>
        <dbReference type="SAM" id="SignalP"/>
    </source>
</evidence>
<dbReference type="RefSeq" id="WP_009324170.1">
    <property type="nucleotide sequence ID" value="NZ_CAOJUJ010000033.1"/>
</dbReference>
<dbReference type="PANTHER" id="PTHR43649">
    <property type="entry name" value="ARABINOSE-BINDING PROTEIN-RELATED"/>
    <property type="match status" value="1"/>
</dbReference>
<evidence type="ECO:0000313" key="2">
    <source>
        <dbReference type="EMBL" id="MST93549.1"/>
    </source>
</evidence>
<reference evidence="2 3" key="1">
    <citation type="submission" date="2019-08" db="EMBL/GenBank/DDBJ databases">
        <title>In-depth cultivation of the pig gut microbiome towards novel bacterial diversity and tailored functional studies.</title>
        <authorList>
            <person name="Wylensek D."/>
            <person name="Hitch T.C.A."/>
            <person name="Clavel T."/>
        </authorList>
    </citation>
    <scope>NUCLEOTIDE SEQUENCE [LARGE SCALE GENOMIC DNA]</scope>
    <source>
        <strain evidence="2 3">WCA3-601-WT-6J</strain>
    </source>
</reference>
<keyword evidence="1" id="KW-0732">Signal</keyword>